<feature type="transmembrane region" description="Helical" evidence="1">
    <location>
        <begin position="55"/>
        <end position="75"/>
    </location>
</feature>
<dbReference type="EMBL" id="DUZY01000002">
    <property type="protein sequence ID" value="DAD26225.1"/>
    <property type="molecule type" value="Genomic_DNA"/>
</dbReference>
<evidence type="ECO:0000313" key="3">
    <source>
        <dbReference type="EMBL" id="DAD26225.1"/>
    </source>
</evidence>
<dbReference type="GO" id="GO:0042393">
    <property type="term" value="F:histone binding"/>
    <property type="evidence" value="ECO:0007669"/>
    <property type="project" value="InterPro"/>
</dbReference>
<dbReference type="AlphaFoldDB" id="A0A822Y5A8"/>
<sequence length="138" mass="15806">MSFMHPYEMQLATLWLFFHGTSTILLWTLCSFDSPRKSHRLWLGLFNVNNFCTSYAVSSMVAGHFFQSLLSVLLYGGRKRLFSLINDLPTVFEVVSERKPVKEKPSADSGSKPRLSTKVRLVKAELQFPLFHPIPLII</sequence>
<organism evidence="3 4">
    <name type="scientific">Nelumbo nucifera</name>
    <name type="common">Sacred lotus</name>
    <dbReference type="NCBI Taxonomy" id="4432"/>
    <lineage>
        <taxon>Eukaryota</taxon>
        <taxon>Viridiplantae</taxon>
        <taxon>Streptophyta</taxon>
        <taxon>Embryophyta</taxon>
        <taxon>Tracheophyta</taxon>
        <taxon>Spermatophyta</taxon>
        <taxon>Magnoliopsida</taxon>
        <taxon>Proteales</taxon>
        <taxon>Nelumbonaceae</taxon>
        <taxon>Nelumbo</taxon>
    </lineage>
</organism>
<reference evidence="3 4" key="1">
    <citation type="journal article" date="2020" name="Mol. Biol. Evol.">
        <title>Distinct Expression and Methylation Patterns for Genes with Different Fates following a Single Whole-Genome Duplication in Flowering Plants.</title>
        <authorList>
            <person name="Shi T."/>
            <person name="Rahmani R.S."/>
            <person name="Gugger P.F."/>
            <person name="Wang M."/>
            <person name="Li H."/>
            <person name="Zhang Y."/>
            <person name="Li Z."/>
            <person name="Wang Q."/>
            <person name="Van de Peer Y."/>
            <person name="Marchal K."/>
            <person name="Chen J."/>
        </authorList>
    </citation>
    <scope>NUCLEOTIDE SEQUENCE [LARGE SCALE GENOMIC DNA]</scope>
    <source>
        <tissue evidence="3">Leaf</tissue>
    </source>
</reference>
<keyword evidence="1" id="KW-1133">Transmembrane helix</keyword>
<evidence type="ECO:0000256" key="1">
    <source>
        <dbReference type="SAM" id="Phobius"/>
    </source>
</evidence>
<keyword evidence="1" id="KW-0812">Transmembrane</keyword>
<keyword evidence="1" id="KW-0472">Membrane</keyword>
<name>A0A822Y5A8_NELNU</name>
<accession>A0A822Y5A8</accession>
<dbReference type="InterPro" id="IPR021998">
    <property type="entry name" value="Alfin_N"/>
</dbReference>
<proteinExistence type="predicted"/>
<dbReference type="GO" id="GO:0006355">
    <property type="term" value="P:regulation of DNA-templated transcription"/>
    <property type="evidence" value="ECO:0007669"/>
    <property type="project" value="InterPro"/>
</dbReference>
<comment type="caution">
    <text evidence="3">The sequence shown here is derived from an EMBL/GenBank/DDBJ whole genome shotgun (WGS) entry which is preliminary data.</text>
</comment>
<protein>
    <recommendedName>
        <fullName evidence="2">Alfin N-terminal domain-containing protein</fullName>
    </recommendedName>
</protein>
<feature type="domain" description="Alfin N-terminal" evidence="2">
    <location>
        <begin position="56"/>
        <end position="96"/>
    </location>
</feature>
<evidence type="ECO:0000313" key="4">
    <source>
        <dbReference type="Proteomes" id="UP000607653"/>
    </source>
</evidence>
<evidence type="ECO:0000259" key="2">
    <source>
        <dbReference type="Pfam" id="PF12165"/>
    </source>
</evidence>
<dbReference type="Proteomes" id="UP000607653">
    <property type="component" value="Unassembled WGS sequence"/>
</dbReference>
<gene>
    <name evidence="3" type="ORF">HUJ06_027693</name>
</gene>
<keyword evidence="4" id="KW-1185">Reference proteome</keyword>
<dbReference type="Pfam" id="PF12165">
    <property type="entry name" value="Alfin"/>
    <property type="match status" value="1"/>
</dbReference>